<keyword evidence="2" id="KW-1185">Reference proteome</keyword>
<comment type="caution">
    <text evidence="1">The sequence shown here is derived from an EMBL/GenBank/DDBJ whole genome shotgun (WGS) entry which is preliminary data.</text>
</comment>
<protein>
    <submittedName>
        <fullName evidence="1">Uncharacterized protein</fullName>
    </submittedName>
</protein>
<sequence length="95" mass="10547">MSTTLAPVHTTTQAAALLAARTAGRMMGPFLRPIQLLIAWPVASQLVARNNAEAAQQTLLLRRAEREEVAHYLQLLASERIADRIPERLPERVHS</sequence>
<gene>
    <name evidence="1" type="ORF">GCM10017579_14330</name>
</gene>
<organism evidence="1 2">
    <name type="scientific">Nocardioides luteus</name>
    <dbReference type="NCBI Taxonomy" id="1844"/>
    <lineage>
        <taxon>Bacteria</taxon>
        <taxon>Bacillati</taxon>
        <taxon>Actinomycetota</taxon>
        <taxon>Actinomycetes</taxon>
        <taxon>Propionibacteriales</taxon>
        <taxon>Nocardioidaceae</taxon>
        <taxon>Nocardioides</taxon>
    </lineage>
</organism>
<name>A0ABQ5SV88_9ACTN</name>
<reference evidence="1" key="2">
    <citation type="submission" date="2023-01" db="EMBL/GenBank/DDBJ databases">
        <authorList>
            <person name="Sun Q."/>
            <person name="Evtushenko L."/>
        </authorList>
    </citation>
    <scope>NUCLEOTIDE SEQUENCE</scope>
    <source>
        <strain evidence="1">VKM Ac-1246</strain>
    </source>
</reference>
<reference evidence="1" key="1">
    <citation type="journal article" date="2014" name="Int. J. Syst. Evol. Microbiol.">
        <title>Complete genome of a new Firmicutes species belonging to the dominant human colonic microbiota ('Ruminococcus bicirculans') reveals two chromosomes and a selective capacity to utilize plant glucans.</title>
        <authorList>
            <consortium name="NISC Comparative Sequencing Program"/>
            <person name="Wegmann U."/>
            <person name="Louis P."/>
            <person name="Goesmann A."/>
            <person name="Henrissat B."/>
            <person name="Duncan S.H."/>
            <person name="Flint H.J."/>
        </authorList>
    </citation>
    <scope>NUCLEOTIDE SEQUENCE</scope>
    <source>
        <strain evidence="1">VKM Ac-1246</strain>
    </source>
</reference>
<dbReference type="EMBL" id="BSEL01000003">
    <property type="protein sequence ID" value="GLJ67397.1"/>
    <property type="molecule type" value="Genomic_DNA"/>
</dbReference>
<evidence type="ECO:0000313" key="1">
    <source>
        <dbReference type="EMBL" id="GLJ67397.1"/>
    </source>
</evidence>
<dbReference type="Proteomes" id="UP001142292">
    <property type="component" value="Unassembled WGS sequence"/>
</dbReference>
<proteinExistence type="predicted"/>
<accession>A0ABQ5SV88</accession>
<evidence type="ECO:0000313" key="2">
    <source>
        <dbReference type="Proteomes" id="UP001142292"/>
    </source>
</evidence>